<dbReference type="InParanoid" id="Q7UFR9"/>
<reference evidence="2 3" key="1">
    <citation type="journal article" date="2003" name="Proc. Natl. Acad. Sci. U.S.A.">
        <title>Complete genome sequence of the marine planctomycete Pirellula sp. strain 1.</title>
        <authorList>
            <person name="Gloeckner F.O."/>
            <person name="Kube M."/>
            <person name="Bauer M."/>
            <person name="Teeling H."/>
            <person name="Lombardot T."/>
            <person name="Ludwig W."/>
            <person name="Gade D."/>
            <person name="Beck A."/>
            <person name="Borzym K."/>
            <person name="Heitmann K."/>
            <person name="Rabus R."/>
            <person name="Schlesner H."/>
            <person name="Amann R."/>
            <person name="Reinhardt R."/>
        </authorList>
    </citation>
    <scope>NUCLEOTIDE SEQUENCE [LARGE SCALE GENOMIC DNA]</scope>
    <source>
        <strain evidence="3">DSM 10527 / NCIMB 13988 / SH1</strain>
    </source>
</reference>
<evidence type="ECO:0000256" key="1">
    <source>
        <dbReference type="SAM" id="MobiDB-lite"/>
    </source>
</evidence>
<evidence type="ECO:0000313" key="3">
    <source>
        <dbReference type="Proteomes" id="UP000001025"/>
    </source>
</evidence>
<evidence type="ECO:0000313" key="2">
    <source>
        <dbReference type="EMBL" id="CAD78611.1"/>
    </source>
</evidence>
<accession>Q7UFR9</accession>
<dbReference type="HOGENOM" id="CLU_2495791_0_0_0"/>
<dbReference type="AlphaFoldDB" id="Q7UFR9"/>
<dbReference type="STRING" id="243090.RB8381"/>
<dbReference type="EnsemblBacteria" id="CAD78611">
    <property type="protein sequence ID" value="CAD78611"/>
    <property type="gene ID" value="RB8381"/>
</dbReference>
<sequence>MRVPSGSRSALRVTAARVNEPQTSSPPGCVHLAFESDKQNGDDFSAESRKVKKTLTQVRLKMASRGEVSEVNPKDIAGTQGNDPLL</sequence>
<name>Q7UFR9_RHOBA</name>
<organism evidence="2 3">
    <name type="scientific">Rhodopirellula baltica (strain DSM 10527 / NCIMB 13988 / SH1)</name>
    <dbReference type="NCBI Taxonomy" id="243090"/>
    <lineage>
        <taxon>Bacteria</taxon>
        <taxon>Pseudomonadati</taxon>
        <taxon>Planctomycetota</taxon>
        <taxon>Planctomycetia</taxon>
        <taxon>Pirellulales</taxon>
        <taxon>Pirellulaceae</taxon>
        <taxon>Rhodopirellula</taxon>
    </lineage>
</organism>
<keyword evidence="3" id="KW-1185">Reference proteome</keyword>
<dbReference type="PATRIC" id="fig|243090.15.peg.4035"/>
<gene>
    <name evidence="2" type="ordered locus">RB8381</name>
</gene>
<feature type="region of interest" description="Disordered" evidence="1">
    <location>
        <begin position="65"/>
        <end position="86"/>
    </location>
</feature>
<feature type="region of interest" description="Disordered" evidence="1">
    <location>
        <begin position="1"/>
        <end position="28"/>
    </location>
</feature>
<dbReference type="EMBL" id="BX294147">
    <property type="protein sequence ID" value="CAD78611.1"/>
    <property type="molecule type" value="Genomic_DNA"/>
</dbReference>
<protein>
    <submittedName>
        <fullName evidence="2">Uncharacterized protein</fullName>
    </submittedName>
</protein>
<dbReference type="Proteomes" id="UP000001025">
    <property type="component" value="Chromosome"/>
</dbReference>
<proteinExistence type="predicted"/>
<dbReference type="KEGG" id="rba:RB8381"/>